<evidence type="ECO:0000256" key="2">
    <source>
        <dbReference type="ARBA" id="ARBA00009543"/>
    </source>
</evidence>
<dbReference type="OrthoDB" id="449280at2759"/>
<evidence type="ECO:0000256" key="1">
    <source>
        <dbReference type="ARBA" id="ARBA00004123"/>
    </source>
</evidence>
<comment type="subcellular location">
    <subcellularLocation>
        <location evidence="1">Nucleus</location>
    </subcellularLocation>
</comment>
<evidence type="ECO:0000256" key="7">
    <source>
        <dbReference type="ARBA" id="ARBA00023242"/>
    </source>
</evidence>
<evidence type="ECO:0000256" key="4">
    <source>
        <dbReference type="ARBA" id="ARBA00023015"/>
    </source>
</evidence>
<dbReference type="InterPro" id="IPR003196">
    <property type="entry name" value="TFIIF_beta"/>
</dbReference>
<dbReference type="Pfam" id="PF02270">
    <property type="entry name" value="TFIIF_beta"/>
    <property type="match status" value="1"/>
</dbReference>
<feature type="domain" description="TFIIF beta subunit HTH" evidence="11">
    <location>
        <begin position="213"/>
        <end position="277"/>
    </location>
</feature>
<keyword evidence="7" id="KW-0539">Nucleus</keyword>
<dbReference type="PANTHER" id="PTHR10445:SF0">
    <property type="entry name" value="GENERAL TRANSCRIPTION FACTOR IIF SUBUNIT 2"/>
    <property type="match status" value="1"/>
</dbReference>
<evidence type="ECO:0000259" key="11">
    <source>
        <dbReference type="Pfam" id="PF02270"/>
    </source>
</evidence>
<evidence type="ECO:0000256" key="8">
    <source>
        <dbReference type="ARBA" id="ARBA00081473"/>
    </source>
</evidence>
<dbReference type="HOGENOM" id="CLU_047858_2_0_1"/>
<dbReference type="InterPro" id="IPR036388">
    <property type="entry name" value="WH-like_DNA-bd_sf"/>
</dbReference>
<dbReference type="EMBL" id="HE797092">
    <property type="protein sequence ID" value="CCM02777.1"/>
    <property type="molecule type" value="Genomic_DNA"/>
</dbReference>
<dbReference type="FunCoup" id="J4HWS6">
    <property type="interactions" value="437"/>
</dbReference>
<dbReference type="InterPro" id="IPR011039">
    <property type="entry name" value="TFIIF_interaction"/>
</dbReference>
<dbReference type="CDD" id="cd07980">
    <property type="entry name" value="TFIIF_beta"/>
    <property type="match status" value="1"/>
</dbReference>
<dbReference type="FunFam" id="1.10.10.10:FF:000035">
    <property type="entry name" value="General transcription factor IIF subunit 2"/>
    <property type="match status" value="1"/>
</dbReference>
<feature type="region of interest" description="Disordered" evidence="10">
    <location>
        <begin position="284"/>
        <end position="329"/>
    </location>
</feature>
<dbReference type="Pfam" id="PF17683">
    <property type="entry name" value="TFIIF_beta_N"/>
    <property type="match status" value="1"/>
</dbReference>
<protein>
    <recommendedName>
        <fullName evidence="3">Transcription initiation factor IIF subunit beta</fullName>
    </recommendedName>
    <alternativeName>
        <fullName evidence="9">TFIIF medium subunit</fullName>
    </alternativeName>
    <alternativeName>
        <fullName evidence="8">TFIIF-beta</fullName>
    </alternativeName>
</protein>
<dbReference type="Proteomes" id="UP000006352">
    <property type="component" value="Unassembled WGS sequence"/>
</dbReference>
<evidence type="ECO:0000256" key="5">
    <source>
        <dbReference type="ARBA" id="ARBA00023125"/>
    </source>
</evidence>
<dbReference type="SUPFAM" id="SSF46785">
    <property type="entry name" value="Winged helix' DNA-binding domain"/>
    <property type="match status" value="1"/>
</dbReference>
<comment type="similarity">
    <text evidence="2">Belongs to the TFIIF beta subunit family.</text>
</comment>
<dbReference type="InterPro" id="IPR040450">
    <property type="entry name" value="TFIIF_beta_HTH"/>
</dbReference>
<evidence type="ECO:0000256" key="6">
    <source>
        <dbReference type="ARBA" id="ARBA00023163"/>
    </source>
</evidence>
<keyword evidence="4" id="KW-0805">Transcription regulation</keyword>
<organism evidence="13 14">
    <name type="scientific">Fibroporia radiculosa</name>
    <dbReference type="NCBI Taxonomy" id="599839"/>
    <lineage>
        <taxon>Eukaryota</taxon>
        <taxon>Fungi</taxon>
        <taxon>Dikarya</taxon>
        <taxon>Basidiomycota</taxon>
        <taxon>Agaricomycotina</taxon>
        <taxon>Agaricomycetes</taxon>
        <taxon>Polyporales</taxon>
        <taxon>Fibroporiaceae</taxon>
        <taxon>Fibroporia</taxon>
    </lineage>
</organism>
<feature type="domain" description="TFIIF beta subunit N-terminal" evidence="12">
    <location>
        <begin position="42"/>
        <end position="120"/>
    </location>
</feature>
<dbReference type="SUPFAM" id="SSF50916">
    <property type="entry name" value="Rap30/74 interaction domains"/>
    <property type="match status" value="1"/>
</dbReference>
<dbReference type="InParanoid" id="J4HWS6"/>
<evidence type="ECO:0000256" key="9">
    <source>
        <dbReference type="ARBA" id="ARBA00081863"/>
    </source>
</evidence>
<dbReference type="RefSeq" id="XP_012182060.1">
    <property type="nucleotide sequence ID" value="XM_012326670.1"/>
</dbReference>
<dbReference type="InterPro" id="IPR040504">
    <property type="entry name" value="TFIIF_beta_N"/>
</dbReference>
<dbReference type="Gene3D" id="1.10.10.10">
    <property type="entry name" value="Winged helix-like DNA-binding domain superfamily/Winged helix DNA-binding domain"/>
    <property type="match status" value="1"/>
</dbReference>
<evidence type="ECO:0000256" key="3">
    <source>
        <dbReference type="ARBA" id="ARBA00021453"/>
    </source>
</evidence>
<keyword evidence="14" id="KW-1185">Reference proteome</keyword>
<gene>
    <name evidence="13" type="ORF">FIBRA_04885</name>
</gene>
<evidence type="ECO:0000313" key="13">
    <source>
        <dbReference type="EMBL" id="CCM02777.1"/>
    </source>
</evidence>
<dbReference type="GO" id="GO:0003677">
    <property type="term" value="F:DNA binding"/>
    <property type="evidence" value="ECO:0007669"/>
    <property type="project" value="UniProtKB-KW"/>
</dbReference>
<feature type="region of interest" description="Disordered" evidence="10">
    <location>
        <begin position="1"/>
        <end position="31"/>
    </location>
</feature>
<evidence type="ECO:0000256" key="10">
    <source>
        <dbReference type="SAM" id="MobiDB-lite"/>
    </source>
</evidence>
<feature type="compositionally biased region" description="Acidic residues" evidence="10">
    <location>
        <begin position="20"/>
        <end position="31"/>
    </location>
</feature>
<dbReference type="STRING" id="599839.J4HWS6"/>
<dbReference type="GO" id="GO:0005674">
    <property type="term" value="C:transcription factor TFIIF complex"/>
    <property type="evidence" value="ECO:0007669"/>
    <property type="project" value="InterPro"/>
</dbReference>
<keyword evidence="5" id="KW-0238">DNA-binding</keyword>
<keyword evidence="6" id="KW-0804">Transcription</keyword>
<feature type="compositionally biased region" description="Acidic residues" evidence="10">
    <location>
        <begin position="307"/>
        <end position="329"/>
    </location>
</feature>
<sequence>MEAPTLEEDVKQFDSVTAQNDEDSQPDPDETLLTDLEIGRAWLIPRFLMERWSSIDAEGVHLASIRVYHNAKSSTGRKPRIVLTLPPNSDSPDSEGDQYELDIVNDSVDNQLVIAEREKHPGTTSRARQTFLTGRVKHECNLRPVFTDRYRQRLKQRAVAANTPKKQIMWIEEAGVGGRGNINMLTSGVTNAVPFSFGKPKPKPAKGQFERMARMPRDQLLDGLFRAFQEREHWSIKVLRERTQQPEAYLKEVLSEIAFLHRSGEHNGTWELLQNFKGDGIKAENVPGPSFAPSASGVQDGIKAEDAPVEDDDDNDDDDEDEDDMEEVS</sequence>
<dbReference type="PANTHER" id="PTHR10445">
    <property type="entry name" value="GENERAL TRANSCRIPTION FACTOR IIF SUBUNIT 2"/>
    <property type="match status" value="1"/>
</dbReference>
<dbReference type="InterPro" id="IPR036390">
    <property type="entry name" value="WH_DNA-bd_sf"/>
</dbReference>
<reference evidence="13 14" key="1">
    <citation type="journal article" date="2012" name="Appl. Environ. Microbiol.">
        <title>Short-read sequencing for genomic analysis of the brown rot fungus Fibroporia radiculosa.</title>
        <authorList>
            <person name="Tang J.D."/>
            <person name="Perkins A.D."/>
            <person name="Sonstegard T.S."/>
            <person name="Schroeder S.G."/>
            <person name="Burgess S.C."/>
            <person name="Diehl S.V."/>
        </authorList>
    </citation>
    <scope>NUCLEOTIDE SEQUENCE [LARGE SCALE GENOMIC DNA]</scope>
    <source>
        <strain evidence="13 14">TFFH 294</strain>
    </source>
</reference>
<dbReference type="GeneID" id="24097688"/>
<accession>J4HWS6</accession>
<evidence type="ECO:0000313" key="14">
    <source>
        <dbReference type="Proteomes" id="UP000006352"/>
    </source>
</evidence>
<dbReference type="GO" id="GO:0006367">
    <property type="term" value="P:transcription initiation at RNA polymerase II promoter"/>
    <property type="evidence" value="ECO:0007669"/>
    <property type="project" value="InterPro"/>
</dbReference>
<evidence type="ECO:0000259" key="12">
    <source>
        <dbReference type="Pfam" id="PF17683"/>
    </source>
</evidence>
<proteinExistence type="inferred from homology"/>
<dbReference type="AlphaFoldDB" id="J4HWS6"/>
<name>J4HWS6_9APHY</name>